<dbReference type="OrthoDB" id="4337792at2759"/>
<keyword evidence="5" id="KW-0804">Transcription</keyword>
<keyword evidence="9" id="KW-1185">Reference proteome</keyword>
<dbReference type="AlphaFoldDB" id="A0A9W9SC64"/>
<dbReference type="Pfam" id="PF04082">
    <property type="entry name" value="Fungal_trans"/>
    <property type="match status" value="1"/>
</dbReference>
<feature type="domain" description="Xylanolytic transcriptional activator regulatory" evidence="7">
    <location>
        <begin position="169"/>
        <end position="243"/>
    </location>
</feature>
<keyword evidence="3" id="KW-0805">Transcription regulation</keyword>
<dbReference type="GO" id="GO:0008270">
    <property type="term" value="F:zinc ion binding"/>
    <property type="evidence" value="ECO:0007669"/>
    <property type="project" value="InterPro"/>
</dbReference>
<comment type="caution">
    <text evidence="8">The sequence shown here is derived from an EMBL/GenBank/DDBJ whole genome shotgun (WGS) entry which is preliminary data.</text>
</comment>
<evidence type="ECO:0000313" key="9">
    <source>
        <dbReference type="Proteomes" id="UP001147747"/>
    </source>
</evidence>
<reference evidence="8" key="1">
    <citation type="submission" date="2022-12" db="EMBL/GenBank/DDBJ databases">
        <authorList>
            <person name="Petersen C."/>
        </authorList>
    </citation>
    <scope>NUCLEOTIDE SEQUENCE</scope>
    <source>
        <strain evidence="8">IBT 29677</strain>
    </source>
</reference>
<reference evidence="8" key="2">
    <citation type="journal article" date="2023" name="IMA Fungus">
        <title>Comparative genomic study of the Penicillium genus elucidates a diverse pangenome and 15 lateral gene transfer events.</title>
        <authorList>
            <person name="Petersen C."/>
            <person name="Sorensen T."/>
            <person name="Nielsen M.R."/>
            <person name="Sondergaard T.E."/>
            <person name="Sorensen J.L."/>
            <person name="Fitzpatrick D.A."/>
            <person name="Frisvad J.C."/>
            <person name="Nielsen K.L."/>
        </authorList>
    </citation>
    <scope>NUCLEOTIDE SEQUENCE</scope>
    <source>
        <strain evidence="8">IBT 29677</strain>
    </source>
</reference>
<keyword evidence="1" id="KW-0479">Metal-binding</keyword>
<keyword evidence="6" id="KW-0539">Nucleus</keyword>
<evidence type="ECO:0000256" key="3">
    <source>
        <dbReference type="ARBA" id="ARBA00023015"/>
    </source>
</evidence>
<accession>A0A9W9SC64</accession>
<keyword evidence="2" id="KW-0862">Zinc</keyword>
<dbReference type="InterPro" id="IPR007219">
    <property type="entry name" value="XnlR_reg_dom"/>
</dbReference>
<dbReference type="EMBL" id="JAPZBU010000012">
    <property type="protein sequence ID" value="KAJ5375967.1"/>
    <property type="molecule type" value="Genomic_DNA"/>
</dbReference>
<dbReference type="GO" id="GO:0000978">
    <property type="term" value="F:RNA polymerase II cis-regulatory region sequence-specific DNA binding"/>
    <property type="evidence" value="ECO:0007669"/>
    <property type="project" value="TreeGrafter"/>
</dbReference>
<dbReference type="SMART" id="SM00906">
    <property type="entry name" value="Fungal_trans"/>
    <property type="match status" value="1"/>
</dbReference>
<dbReference type="PANTHER" id="PTHR31944:SF131">
    <property type="entry name" value="HEME-RESPONSIVE ZINC FINGER TRANSCRIPTION FACTOR HAP1"/>
    <property type="match status" value="1"/>
</dbReference>
<evidence type="ECO:0000313" key="8">
    <source>
        <dbReference type="EMBL" id="KAJ5375967.1"/>
    </source>
</evidence>
<evidence type="ECO:0000256" key="2">
    <source>
        <dbReference type="ARBA" id="ARBA00022833"/>
    </source>
</evidence>
<name>A0A9W9SC64_9EURO</name>
<evidence type="ECO:0000256" key="6">
    <source>
        <dbReference type="ARBA" id="ARBA00023242"/>
    </source>
</evidence>
<evidence type="ECO:0000256" key="4">
    <source>
        <dbReference type="ARBA" id="ARBA00023125"/>
    </source>
</evidence>
<dbReference type="PANTHER" id="PTHR31944">
    <property type="entry name" value="HEME-RESPONSIVE ZINC FINGER TRANSCRIPTION FACTOR HAP1"/>
    <property type="match status" value="1"/>
</dbReference>
<dbReference type="GeneID" id="81376470"/>
<evidence type="ECO:0000259" key="7">
    <source>
        <dbReference type="SMART" id="SM00906"/>
    </source>
</evidence>
<organism evidence="8 9">
    <name type="scientific">Penicillium cosmopolitanum</name>
    <dbReference type="NCBI Taxonomy" id="1131564"/>
    <lineage>
        <taxon>Eukaryota</taxon>
        <taxon>Fungi</taxon>
        <taxon>Dikarya</taxon>
        <taxon>Ascomycota</taxon>
        <taxon>Pezizomycotina</taxon>
        <taxon>Eurotiomycetes</taxon>
        <taxon>Eurotiomycetidae</taxon>
        <taxon>Eurotiales</taxon>
        <taxon>Aspergillaceae</taxon>
        <taxon>Penicillium</taxon>
    </lineage>
</organism>
<dbReference type="RefSeq" id="XP_056480997.1">
    <property type="nucleotide sequence ID" value="XM_056637490.1"/>
</dbReference>
<dbReference type="GO" id="GO:0005634">
    <property type="term" value="C:nucleus"/>
    <property type="evidence" value="ECO:0007669"/>
    <property type="project" value="TreeGrafter"/>
</dbReference>
<evidence type="ECO:0000256" key="1">
    <source>
        <dbReference type="ARBA" id="ARBA00022723"/>
    </source>
</evidence>
<dbReference type="CDD" id="cd12148">
    <property type="entry name" value="fungal_TF_MHR"/>
    <property type="match status" value="1"/>
</dbReference>
<dbReference type="InterPro" id="IPR051430">
    <property type="entry name" value="Fungal_TF_Env_Response"/>
</dbReference>
<protein>
    <recommendedName>
        <fullName evidence="7">Xylanolytic transcriptional activator regulatory domain-containing protein</fullName>
    </recommendedName>
</protein>
<dbReference type="GO" id="GO:0006351">
    <property type="term" value="P:DNA-templated transcription"/>
    <property type="evidence" value="ECO:0007669"/>
    <property type="project" value="InterPro"/>
</dbReference>
<dbReference type="GO" id="GO:0001228">
    <property type="term" value="F:DNA-binding transcription activator activity, RNA polymerase II-specific"/>
    <property type="evidence" value="ECO:0007669"/>
    <property type="project" value="TreeGrafter"/>
</dbReference>
<dbReference type="Proteomes" id="UP001147747">
    <property type="component" value="Unassembled WGS sequence"/>
</dbReference>
<gene>
    <name evidence="8" type="ORF">N7509_012853</name>
</gene>
<proteinExistence type="predicted"/>
<sequence length="554" mass="62386">MNRQFAEVLDLIEPLLQKEGARAMSNLTRCKWLGKTIKAQRTPAWPCPPTRDLPRKDVADALVGNYLRTSETVYRVLHVPTFQRDYEDAMKSKNSDMPFLILLKLVMAIGSSIYDDRFSMRATAIRWVHEAQTWISEPEFKARLGLQFLQIHILLLLAREIVGVDGALVWISTGELLRFAVYMGLNRDPEFLPRMPCYSSEMRRRLWNTIMELDLQASMESGGPPLCSLEDFNTLPPGNFDDEAITQENPMPTPDDVFTDVSVALALRKMLPLRLCIVKTLNGISSHAGYEETLRLDQELRAASKLICRELQGYKNRGSGGRVPSDYQTRIVDFFIRRYLTAIHMPFFSVSLKETQYAFSRKVVIENSLKTWCTIFPMSSAMASHSQNNALPLETDDLSRLALCGNGSFRTSSMQAVFLIAAELKTQVQEEASTLGPMSLRRDLYSVLQEAKKWSLHCIEAGETNIKGYLFLCLVCAQIKGLMHGLSREELPAILLEAAEEAEAGCLKILEGKIDSAAIGLERQDDIGMDPVSEIMADWSLMVSDPSYINIDSC</sequence>
<evidence type="ECO:0000256" key="5">
    <source>
        <dbReference type="ARBA" id="ARBA00023163"/>
    </source>
</evidence>
<keyword evidence="4" id="KW-0238">DNA-binding</keyword>